<keyword evidence="3" id="KW-1185">Reference proteome</keyword>
<feature type="non-terminal residue" evidence="2">
    <location>
        <position position="1"/>
    </location>
</feature>
<accession>A0AAV8X4L5</accession>
<dbReference type="Proteomes" id="UP001162156">
    <property type="component" value="Unassembled WGS sequence"/>
</dbReference>
<evidence type="ECO:0000313" key="2">
    <source>
        <dbReference type="EMBL" id="KAJ8933558.1"/>
    </source>
</evidence>
<dbReference type="PANTHER" id="PTHR33480:SF1">
    <property type="entry name" value="TYR RECOMBINASE DOMAIN-CONTAINING PROTEIN"/>
    <property type="match status" value="1"/>
</dbReference>
<reference evidence="2" key="1">
    <citation type="journal article" date="2023" name="Insect Mol. Biol.">
        <title>Genome sequencing provides insights into the evolution of gene families encoding plant cell wall-degrading enzymes in longhorned beetles.</title>
        <authorList>
            <person name="Shin N.R."/>
            <person name="Okamura Y."/>
            <person name="Kirsch R."/>
            <person name="Pauchet Y."/>
        </authorList>
    </citation>
    <scope>NUCLEOTIDE SEQUENCE</scope>
    <source>
        <strain evidence="2">RBIC_L_NR</strain>
    </source>
</reference>
<gene>
    <name evidence="2" type="ORF">NQ314_013932</name>
</gene>
<evidence type="ECO:0000313" key="3">
    <source>
        <dbReference type="Proteomes" id="UP001162156"/>
    </source>
</evidence>
<organism evidence="2 3">
    <name type="scientific">Rhamnusium bicolor</name>
    <dbReference type="NCBI Taxonomy" id="1586634"/>
    <lineage>
        <taxon>Eukaryota</taxon>
        <taxon>Metazoa</taxon>
        <taxon>Ecdysozoa</taxon>
        <taxon>Arthropoda</taxon>
        <taxon>Hexapoda</taxon>
        <taxon>Insecta</taxon>
        <taxon>Pterygota</taxon>
        <taxon>Neoptera</taxon>
        <taxon>Endopterygota</taxon>
        <taxon>Coleoptera</taxon>
        <taxon>Polyphaga</taxon>
        <taxon>Cucujiformia</taxon>
        <taxon>Chrysomeloidea</taxon>
        <taxon>Cerambycidae</taxon>
        <taxon>Lepturinae</taxon>
        <taxon>Rhagiini</taxon>
        <taxon>Rhamnusium</taxon>
    </lineage>
</organism>
<dbReference type="AlphaFoldDB" id="A0AAV8X4L5"/>
<evidence type="ECO:0000256" key="1">
    <source>
        <dbReference type="SAM" id="MobiDB-lite"/>
    </source>
</evidence>
<dbReference type="EMBL" id="JANEYF010003848">
    <property type="protein sequence ID" value="KAJ8933558.1"/>
    <property type="molecule type" value="Genomic_DNA"/>
</dbReference>
<sequence>PINETGRYVRHQAASQTLVACASEYSNVTATLRVKKEVFNRMASDEIGFVARRDSLIRHFSEFYLKKHKRSQISHACSNKMRECARLLIEMRRRTGKPGFSFFQMLDPSLFDDVVLCAKATSGYDVNKKNYRAPSLALHLCTTLQHFKCDNLEARLKEIKRFRFLVQSQWNNEVSSLALKDLAEKKWNRPVMLPLTEDIMKFRDYILETAEKNVVLLRRDNNDRKSFKKLVDASLAFTILFNRRRIGDVQYVETNSYLGNFTVNNQTEFLEKLTESEKVLTSSYKRVVAGGKVESDNSENEEDLPGTSTQVSTSNYNDESNASDDETVTKMRKKSTRMRWTTEQKKLITKHFKDYIKKEKSSKKA</sequence>
<proteinExistence type="predicted"/>
<feature type="region of interest" description="Disordered" evidence="1">
    <location>
        <begin position="291"/>
        <end position="341"/>
    </location>
</feature>
<name>A0AAV8X4L5_9CUCU</name>
<dbReference type="PANTHER" id="PTHR33480">
    <property type="entry name" value="SET DOMAIN-CONTAINING PROTEIN-RELATED"/>
    <property type="match status" value="1"/>
</dbReference>
<feature type="compositionally biased region" description="Polar residues" evidence="1">
    <location>
        <begin position="306"/>
        <end position="320"/>
    </location>
</feature>
<comment type="caution">
    <text evidence="2">The sequence shown here is derived from an EMBL/GenBank/DDBJ whole genome shotgun (WGS) entry which is preliminary data.</text>
</comment>
<protein>
    <submittedName>
        <fullName evidence="2">Uncharacterized protein</fullName>
    </submittedName>
</protein>